<dbReference type="RefSeq" id="XP_069306843.1">
    <property type="nucleotide sequence ID" value="XM_069450934.1"/>
</dbReference>
<name>A0ABR3UK79_9PLEO</name>
<dbReference type="Gene3D" id="1.10.510.10">
    <property type="entry name" value="Transferase(Phosphotransferase) domain 1"/>
    <property type="match status" value="1"/>
</dbReference>
<dbReference type="EMBL" id="JBHGVX010000004">
    <property type="protein sequence ID" value="KAL1796259.1"/>
    <property type="molecule type" value="Genomic_DNA"/>
</dbReference>
<evidence type="ECO:0000313" key="2">
    <source>
        <dbReference type="EMBL" id="KAL1796259.1"/>
    </source>
</evidence>
<organism evidence="2 3">
    <name type="scientific">Alternaria dauci</name>
    <dbReference type="NCBI Taxonomy" id="48095"/>
    <lineage>
        <taxon>Eukaryota</taxon>
        <taxon>Fungi</taxon>
        <taxon>Dikarya</taxon>
        <taxon>Ascomycota</taxon>
        <taxon>Pezizomycotina</taxon>
        <taxon>Dothideomycetes</taxon>
        <taxon>Pleosporomycetidae</taxon>
        <taxon>Pleosporales</taxon>
        <taxon>Pleosporineae</taxon>
        <taxon>Pleosporaceae</taxon>
        <taxon>Alternaria</taxon>
        <taxon>Alternaria sect. Porri</taxon>
    </lineage>
</organism>
<reference evidence="2 3" key="1">
    <citation type="submission" date="2024-09" db="EMBL/GenBank/DDBJ databases">
        <title>T2T genomes of carrot and Alternaria dauci and their utility for understanding host-pathogen interaction during carrot leaf blight disease.</title>
        <authorList>
            <person name="Liu W."/>
            <person name="Xu S."/>
            <person name="Ou C."/>
            <person name="Liu X."/>
            <person name="Zhuang F."/>
            <person name="Deng X.W."/>
        </authorList>
    </citation>
    <scope>NUCLEOTIDE SEQUENCE [LARGE SCALE GENOMIC DNA]</scope>
    <source>
        <strain evidence="2 3">A2016</strain>
    </source>
</reference>
<dbReference type="InterPro" id="IPR056002">
    <property type="entry name" value="DUF7580"/>
</dbReference>
<dbReference type="PROSITE" id="PS50011">
    <property type="entry name" value="PROTEIN_KINASE_DOM"/>
    <property type="match status" value="1"/>
</dbReference>
<dbReference type="SUPFAM" id="SSF56112">
    <property type="entry name" value="Protein kinase-like (PK-like)"/>
    <property type="match status" value="1"/>
</dbReference>
<accession>A0ABR3UK79</accession>
<dbReference type="Pfam" id="PF24476">
    <property type="entry name" value="DUF7580"/>
    <property type="match status" value="1"/>
</dbReference>
<dbReference type="PANTHER" id="PTHR37542:SF3">
    <property type="entry name" value="PRION-INHIBITION AND PROPAGATION HELO DOMAIN-CONTAINING PROTEIN"/>
    <property type="match status" value="1"/>
</dbReference>
<evidence type="ECO:0000313" key="3">
    <source>
        <dbReference type="Proteomes" id="UP001578633"/>
    </source>
</evidence>
<sequence>MDSGATDNDYERRLKHLVEKPVPLVRYAAVRAVILHWEDSDRLEDYVREAEMVESFFKEGLKFDTQVWAIPSNHSQIEMRKFVMDQQALLVRRMALLDAPCLLIIHYGGHGDKDDDIHYTGPGGPQQRRAVWRAQREGGPSVRWYEVQQLFIDVPFDVLLLLDCCHAAQAGRDTGDEALDKPPSGVELLAAAGDKAETPHPGDLSFTNGMIKLMKEWIKEKKQVKISELHAALVHRKADLYTTPFHVHLRAGPSERSVVLEKLPEPGEQTESMVAWRAAVSVTIGMREPLTHAILKNIGRWLFDEAPNELVAGLKVERVLTQTANINDFIGNSLPMKSGAVAQYVDIPVLKQISEVWNSLEQHVTRYKSRLDTSAFAELEDRKRQFDDDLIKTMNACNMEITQLLQKVVMFSDASSNPAMIDRVLDDPASELFELKSHLVLRKIICRQQEPELKGKVAATRSVTRVAPDRVMEEYKKYDEHRSPGDIKDMKARIALLANLLEVEKPESFRCLQLHDWKHEEHDRRFVYHFLIPNDYKKKSITLYDAVMNLNRHLRPTLEERLTMAYDIAKAVEQWHRVDWVHQSISSHNIVFLKPVSGDTSDRWAFDSPYLHGFDFARPNAKASVGRYVENIELDIYRHPDRQGEVRDGHKKEHDLYSLGVVLLEIGLWKSCRDTIEKRAKHQQKGYHKHATVKDRHEQVAQEDMVKWLKDTARESLAHYVGSDYRDAVLTCLESDFGVTQDDERKSKLLDAMDRTVLRKLERRRPNA</sequence>
<protein>
    <recommendedName>
        <fullName evidence="1">Protein kinase domain-containing protein</fullName>
    </recommendedName>
</protein>
<dbReference type="PANTHER" id="PTHR37542">
    <property type="entry name" value="HELO DOMAIN-CONTAINING PROTEIN-RELATED"/>
    <property type="match status" value="1"/>
</dbReference>
<dbReference type="InterPro" id="IPR000719">
    <property type="entry name" value="Prot_kinase_dom"/>
</dbReference>
<gene>
    <name evidence="2" type="ORF">ACET3X_004799</name>
</gene>
<keyword evidence="3" id="KW-1185">Reference proteome</keyword>
<comment type="caution">
    <text evidence="2">The sequence shown here is derived from an EMBL/GenBank/DDBJ whole genome shotgun (WGS) entry which is preliminary data.</text>
</comment>
<evidence type="ECO:0000259" key="1">
    <source>
        <dbReference type="PROSITE" id="PS50011"/>
    </source>
</evidence>
<dbReference type="Proteomes" id="UP001578633">
    <property type="component" value="Chromosome 4"/>
</dbReference>
<dbReference type="GeneID" id="96085121"/>
<feature type="domain" description="Protein kinase" evidence="1">
    <location>
        <begin position="418"/>
        <end position="768"/>
    </location>
</feature>
<dbReference type="InterPro" id="IPR011009">
    <property type="entry name" value="Kinase-like_dom_sf"/>
</dbReference>
<proteinExistence type="predicted"/>